<organism evidence="2 3">
    <name type="scientific">Christensenella hongkongensis</name>
    <dbReference type="NCBI Taxonomy" id="270498"/>
    <lineage>
        <taxon>Bacteria</taxon>
        <taxon>Bacillati</taxon>
        <taxon>Bacillota</taxon>
        <taxon>Clostridia</taxon>
        <taxon>Christensenellales</taxon>
        <taxon>Christensenellaceae</taxon>
        <taxon>Christensenella</taxon>
    </lineage>
</organism>
<evidence type="ECO:0000313" key="3">
    <source>
        <dbReference type="Proteomes" id="UP000034076"/>
    </source>
</evidence>
<comment type="caution">
    <text evidence="2">The sequence shown here is derived from an EMBL/GenBank/DDBJ whole genome shotgun (WGS) entry which is preliminary data.</text>
</comment>
<feature type="transmembrane region" description="Helical" evidence="1">
    <location>
        <begin position="63"/>
        <end position="84"/>
    </location>
</feature>
<evidence type="ECO:0000256" key="1">
    <source>
        <dbReference type="SAM" id="Phobius"/>
    </source>
</evidence>
<feature type="transmembrane region" description="Helical" evidence="1">
    <location>
        <begin position="37"/>
        <end position="56"/>
    </location>
</feature>
<name>A0A0M2NEZ0_9FIRM</name>
<feature type="transmembrane region" description="Helical" evidence="1">
    <location>
        <begin position="96"/>
        <end position="115"/>
    </location>
</feature>
<dbReference type="RefSeq" id="WP_052740637.1">
    <property type="nucleotide sequence ID" value="NZ_CAUERS010000018.1"/>
</dbReference>
<dbReference type="Pfam" id="PF03729">
    <property type="entry name" value="DUF308"/>
    <property type="match status" value="1"/>
</dbReference>
<feature type="transmembrane region" description="Helical" evidence="1">
    <location>
        <begin position="122"/>
        <end position="140"/>
    </location>
</feature>
<keyword evidence="1" id="KW-0812">Transmembrane</keyword>
<accession>A0A0M2NEZ0</accession>
<dbReference type="OrthoDB" id="1641596at2"/>
<dbReference type="AlphaFoldDB" id="A0A0M2NEZ0"/>
<dbReference type="GO" id="GO:0005886">
    <property type="term" value="C:plasma membrane"/>
    <property type="evidence" value="ECO:0007669"/>
    <property type="project" value="TreeGrafter"/>
</dbReference>
<evidence type="ECO:0000313" key="2">
    <source>
        <dbReference type="EMBL" id="KKI49521.1"/>
    </source>
</evidence>
<dbReference type="PANTHER" id="PTHR34989:SF1">
    <property type="entry name" value="PROTEIN HDED"/>
    <property type="match status" value="1"/>
</dbReference>
<keyword evidence="1" id="KW-1133">Transmembrane helix</keyword>
<evidence type="ECO:0008006" key="4">
    <source>
        <dbReference type="Google" id="ProtNLM"/>
    </source>
</evidence>
<dbReference type="EMBL" id="LAYJ01000133">
    <property type="protein sequence ID" value="KKI49521.1"/>
    <property type="molecule type" value="Genomic_DNA"/>
</dbReference>
<keyword evidence="1" id="KW-0472">Membrane</keyword>
<feature type="transmembrane region" description="Helical" evidence="1">
    <location>
        <begin position="146"/>
        <end position="171"/>
    </location>
</feature>
<dbReference type="InterPro" id="IPR052712">
    <property type="entry name" value="Acid_resist_chaperone_HdeD"/>
</dbReference>
<dbReference type="PANTHER" id="PTHR34989">
    <property type="entry name" value="PROTEIN HDED"/>
    <property type="match status" value="1"/>
</dbReference>
<sequence length="453" mass="50304">MEKAKIILTAIVSSVLIVGGIFLAANPIMIIGVFARVLGILLTIFGSVRILFFLFVRDNAPHITASTIVIGLITLGCGIFLLAYPGVIDQVVRITLAVWLFFSGGVSLLTAYSYHANDEKKWVPALIWGILLMAAFLALLTAQELWVFVLSTFVAAYCIMLGFTALLRLFMIVNQKNKKRKNIPLPFFVEAALPKATLEWVKSTFEGDADESDGEVVTSGNIPKGPTDIEILVHLSDIGTNALGHVDLVVDGQVFSYGNYDHDPKQTRLFGLFWDGVFAVCGREKYIKFSLDSARKTIIGYELQLSGEDEERVKANIADFLKDCEPWEPQEPQKNGYARALARQGAKLFKVKQGKYKTYFMLNTNCALLLEDFLAGTSIPKARVFGGVMTPGALLSMYENELKRPGSPVVGRTLYVSERMASAQKKKTHEGLLDLKDFIQHELEERKIKKHPD</sequence>
<keyword evidence="3" id="KW-1185">Reference proteome</keyword>
<gene>
    <name evidence="2" type="ORF">CHK_3099</name>
</gene>
<protein>
    <recommendedName>
        <fullName evidence="4">DUF308 domain-containing protein</fullName>
    </recommendedName>
</protein>
<proteinExistence type="predicted"/>
<reference evidence="2 3" key="1">
    <citation type="submission" date="2015-04" db="EMBL/GenBank/DDBJ databases">
        <title>Draft genome sequence of bacteremic isolate Catabacter hongkongensis type strain HKU16T.</title>
        <authorList>
            <person name="Lau S.K."/>
            <person name="Teng J.L."/>
            <person name="Huang Y."/>
            <person name="Curreem S.O."/>
            <person name="Tsui S.K."/>
            <person name="Woo P.C."/>
        </authorList>
    </citation>
    <scope>NUCLEOTIDE SEQUENCE [LARGE SCALE GENOMIC DNA]</scope>
    <source>
        <strain evidence="2 3">HKU16</strain>
    </source>
</reference>
<dbReference type="Proteomes" id="UP000034076">
    <property type="component" value="Unassembled WGS sequence"/>
</dbReference>
<feature type="transmembrane region" description="Helical" evidence="1">
    <location>
        <begin position="7"/>
        <end position="31"/>
    </location>
</feature>
<dbReference type="InterPro" id="IPR005325">
    <property type="entry name" value="DUF308_memb"/>
</dbReference>